<name>A0A6C2UN34_9BACT</name>
<dbReference type="Proteomes" id="UP000346198">
    <property type="component" value="Unassembled WGS sequence"/>
</dbReference>
<dbReference type="RefSeq" id="WP_168433293.1">
    <property type="nucleotide sequence ID" value="NZ_CAAHFH010000002.1"/>
</dbReference>
<gene>
    <name evidence="1" type="ORF">SCARR_03746</name>
</gene>
<keyword evidence="2" id="KW-1185">Reference proteome</keyword>
<accession>A0A6C2UN34</accession>
<sequence>MGLGNTVQESKYDIYWWYVKKRLEAPSVSHGIIMGGECGFFGNLFMTLNGIRACEIAKATPHPLWSHNCLYWDKKYGSNAWDYFFEPFEELDRSAEGGHRGWAFKPLATYIHPCYEAMDVQSSYAEIIRRYLKVHNDIAERVDSFASHHFGKQEPLGCHMRFTDVSAEYGRAVSLEKYWEAIDFYLDNNECDKFFVATDDQEALKATQNRYQGRVAFQADCIRSCDGRSIHGHYDSGIAASGYQKGLDVLTDALLLARCRHLIGISSTITRFSACVNERQTQEVLGGHSLW</sequence>
<organism evidence="1 2">
    <name type="scientific">Pontiella sulfatireligans</name>
    <dbReference type="NCBI Taxonomy" id="2750658"/>
    <lineage>
        <taxon>Bacteria</taxon>
        <taxon>Pseudomonadati</taxon>
        <taxon>Kiritimatiellota</taxon>
        <taxon>Kiritimatiellia</taxon>
        <taxon>Kiritimatiellales</taxon>
        <taxon>Pontiellaceae</taxon>
        <taxon>Pontiella</taxon>
    </lineage>
</organism>
<reference evidence="1 2" key="1">
    <citation type="submission" date="2019-04" db="EMBL/GenBank/DDBJ databases">
        <authorList>
            <person name="Van Vliet M D."/>
        </authorList>
    </citation>
    <scope>NUCLEOTIDE SEQUENCE [LARGE SCALE GENOMIC DNA]</scope>
    <source>
        <strain evidence="1 2">F21</strain>
    </source>
</reference>
<proteinExistence type="predicted"/>
<evidence type="ECO:0000313" key="1">
    <source>
        <dbReference type="EMBL" id="VGO21672.1"/>
    </source>
</evidence>
<dbReference type="Gene3D" id="3.40.50.11350">
    <property type="match status" value="1"/>
</dbReference>
<dbReference type="EMBL" id="CAAHFH010000002">
    <property type="protein sequence ID" value="VGO21672.1"/>
    <property type="molecule type" value="Genomic_DNA"/>
</dbReference>
<dbReference type="AlphaFoldDB" id="A0A6C2UN34"/>
<protein>
    <submittedName>
        <fullName evidence="1">Uncharacterized protein</fullName>
    </submittedName>
</protein>
<evidence type="ECO:0000313" key="2">
    <source>
        <dbReference type="Proteomes" id="UP000346198"/>
    </source>
</evidence>